<dbReference type="Gene3D" id="3.40.50.720">
    <property type="entry name" value="NAD(P)-binding Rossmann-like Domain"/>
    <property type="match status" value="1"/>
</dbReference>
<dbReference type="EMBL" id="JBCAWK010000002">
    <property type="protein sequence ID" value="KAK8865929.1"/>
    <property type="molecule type" value="Genomic_DNA"/>
</dbReference>
<comment type="caution">
    <text evidence="3">The sequence shown here is derived from an EMBL/GenBank/DDBJ whole genome shotgun (WGS) entry which is preliminary data.</text>
</comment>
<dbReference type="InterPro" id="IPR013752">
    <property type="entry name" value="KPA_reductase"/>
</dbReference>
<feature type="domain" description="Ketopantoate reductase N-terminal" evidence="1">
    <location>
        <begin position="19"/>
        <end position="177"/>
    </location>
</feature>
<dbReference type="KEGG" id="kne:92178337"/>
<dbReference type="AlphaFoldDB" id="A0AAW0Z4N9"/>
<feature type="domain" description="Ketopantoate reductase C-terminal" evidence="2">
    <location>
        <begin position="220"/>
        <end position="362"/>
    </location>
</feature>
<dbReference type="GeneID" id="92178337"/>
<sequence>MTDAALLNTDGQPAEPVNILLIGLGSIGSIYAYILEKSGRARVTAVARSNYTLYTTTGATLHTDRFGTIEGYKPYRVFRSQKEALEDGTQYAMGLVCTKCLPDILPNTALLADAIASDQIEAWSLIQNGLGVEEDLYQAVKGSRTPVLSSCAWIGVMTSPDGTLVRWTGQDTLVSGIYPPLPAKGSSDTRVISKRETEAFDLWCDLLRAGEAVVHATDRIDSIRFSKNVWNCAWASIQGLVRTTAFGFSFLEPEQKETVKAFFREIVTVGFESGLLWKGMVQYPAGEICEGLESVVDYCWEKVVSTAVSRGGGHKMSLLIDVELGRPFEVEVITGAVFRLAQKLDVPTPRLEFTYALLKVLQSHIVREQRKRAEEKAVGA</sequence>
<evidence type="ECO:0000313" key="4">
    <source>
        <dbReference type="Proteomes" id="UP001388673"/>
    </source>
</evidence>
<dbReference type="Gene3D" id="1.10.1040.10">
    <property type="entry name" value="N-(1-d-carboxylethyl)-l-norvaline Dehydrogenase, domain 2"/>
    <property type="match status" value="1"/>
</dbReference>
<dbReference type="Pfam" id="PF02558">
    <property type="entry name" value="ApbA"/>
    <property type="match status" value="1"/>
</dbReference>
<dbReference type="InterPro" id="IPR013332">
    <property type="entry name" value="KPR_N"/>
</dbReference>
<organism evidence="3 4">
    <name type="scientific">Kwoniella newhampshirensis</name>
    <dbReference type="NCBI Taxonomy" id="1651941"/>
    <lineage>
        <taxon>Eukaryota</taxon>
        <taxon>Fungi</taxon>
        <taxon>Dikarya</taxon>
        <taxon>Basidiomycota</taxon>
        <taxon>Agaricomycotina</taxon>
        <taxon>Tremellomycetes</taxon>
        <taxon>Tremellales</taxon>
        <taxon>Cryptococcaceae</taxon>
        <taxon>Kwoniella</taxon>
    </lineage>
</organism>
<dbReference type="GO" id="GO:0005737">
    <property type="term" value="C:cytoplasm"/>
    <property type="evidence" value="ECO:0007669"/>
    <property type="project" value="TreeGrafter"/>
</dbReference>
<dbReference type="InterPro" id="IPR051402">
    <property type="entry name" value="KPR-Related"/>
</dbReference>
<dbReference type="RefSeq" id="XP_066805408.1">
    <property type="nucleotide sequence ID" value="XM_066944207.1"/>
</dbReference>
<dbReference type="PANTHER" id="PTHR21708:SF43">
    <property type="entry name" value="KETOPANTOATE REDUCTASE C-TERMINAL DOMAIN-CONTAINING PROTEIN"/>
    <property type="match status" value="1"/>
</dbReference>
<evidence type="ECO:0000259" key="1">
    <source>
        <dbReference type="Pfam" id="PF02558"/>
    </source>
</evidence>
<protein>
    <recommendedName>
        <fullName evidence="5">2-dehydropantoate 2-reductase</fullName>
    </recommendedName>
</protein>
<evidence type="ECO:0000259" key="2">
    <source>
        <dbReference type="Pfam" id="PF08546"/>
    </source>
</evidence>
<dbReference type="Pfam" id="PF08546">
    <property type="entry name" value="ApbA_C"/>
    <property type="match status" value="1"/>
</dbReference>
<evidence type="ECO:0008006" key="5">
    <source>
        <dbReference type="Google" id="ProtNLM"/>
    </source>
</evidence>
<gene>
    <name evidence="3" type="ORF">IAR55_001078</name>
</gene>
<evidence type="ECO:0000313" key="3">
    <source>
        <dbReference type="EMBL" id="KAK8865929.1"/>
    </source>
</evidence>
<reference evidence="3 4" key="1">
    <citation type="journal article" date="2024" name="bioRxiv">
        <title>Comparative genomics of Cryptococcus and Kwoniella reveals pathogenesis evolution and contrasting karyotype dynamics via intercentromeric recombination or chromosome fusion.</title>
        <authorList>
            <person name="Coelho M.A."/>
            <person name="David-Palma M."/>
            <person name="Shea T."/>
            <person name="Bowers K."/>
            <person name="McGinley-Smith S."/>
            <person name="Mohammad A.W."/>
            <person name="Gnirke A."/>
            <person name="Yurkov A.M."/>
            <person name="Nowrousian M."/>
            <person name="Sun S."/>
            <person name="Cuomo C.A."/>
            <person name="Heitman J."/>
        </authorList>
    </citation>
    <scope>NUCLEOTIDE SEQUENCE [LARGE SCALE GENOMIC DNA]</scope>
    <source>
        <strain evidence="3 4">CBS 13917</strain>
    </source>
</reference>
<dbReference type="PANTHER" id="PTHR21708">
    <property type="entry name" value="PROBABLE 2-DEHYDROPANTOATE 2-REDUCTASE"/>
    <property type="match status" value="1"/>
</dbReference>
<accession>A0AAW0Z4N9</accession>
<dbReference type="Proteomes" id="UP001388673">
    <property type="component" value="Unassembled WGS sequence"/>
</dbReference>
<proteinExistence type="predicted"/>
<name>A0AAW0Z4N9_9TREE</name>
<dbReference type="SUPFAM" id="SSF48179">
    <property type="entry name" value="6-phosphogluconate dehydrogenase C-terminal domain-like"/>
    <property type="match status" value="1"/>
</dbReference>
<keyword evidence="4" id="KW-1185">Reference proteome</keyword>
<dbReference type="InterPro" id="IPR013328">
    <property type="entry name" value="6PGD_dom2"/>
</dbReference>
<dbReference type="InterPro" id="IPR008927">
    <property type="entry name" value="6-PGluconate_DH-like_C_sf"/>
</dbReference>